<name>A0ABN9QE24_9DINO</name>
<evidence type="ECO:0000313" key="2">
    <source>
        <dbReference type="EMBL" id="CAK0802958.1"/>
    </source>
</evidence>
<reference evidence="2" key="1">
    <citation type="submission" date="2023-10" db="EMBL/GenBank/DDBJ databases">
        <authorList>
            <person name="Chen Y."/>
            <person name="Shah S."/>
            <person name="Dougan E. K."/>
            <person name="Thang M."/>
            <person name="Chan C."/>
        </authorList>
    </citation>
    <scope>NUCLEOTIDE SEQUENCE [LARGE SCALE GENOMIC DNA]</scope>
</reference>
<dbReference type="EMBL" id="CAUYUJ010002914">
    <property type="protein sequence ID" value="CAK0802958.1"/>
    <property type="molecule type" value="Genomic_DNA"/>
</dbReference>
<feature type="non-terminal residue" evidence="2">
    <location>
        <position position="1084"/>
    </location>
</feature>
<feature type="region of interest" description="Disordered" evidence="1">
    <location>
        <begin position="1"/>
        <end position="24"/>
    </location>
</feature>
<comment type="caution">
    <text evidence="2">The sequence shown here is derived from an EMBL/GenBank/DDBJ whole genome shotgun (WGS) entry which is preliminary data.</text>
</comment>
<organism evidence="2 3">
    <name type="scientific">Prorocentrum cordatum</name>
    <dbReference type="NCBI Taxonomy" id="2364126"/>
    <lineage>
        <taxon>Eukaryota</taxon>
        <taxon>Sar</taxon>
        <taxon>Alveolata</taxon>
        <taxon>Dinophyceae</taxon>
        <taxon>Prorocentrales</taxon>
        <taxon>Prorocentraceae</taxon>
        <taxon>Prorocentrum</taxon>
    </lineage>
</organism>
<feature type="region of interest" description="Disordered" evidence="1">
    <location>
        <begin position="618"/>
        <end position="638"/>
    </location>
</feature>
<accession>A0ABN9QE24</accession>
<sequence length="1084" mass="118404">MSHDSSSDEDFCAKSSSGPCGDEDLLADVELAPRAAEPLSDEEFFACNSDDEPLVVAGGPRQAAAESDGPSLDSVLVLTAAAAYTPPPVVKRGRHSHILSKAGQEPARRLQPLPSEMLVSGVPRVAAFLLGTAVHRSTALATAEKLRRECGVAAASWHETCDAISRATFRALRGTFERFARTESTNAALAHLERSVDLELERTFLRGVDFVMTDEAGSNIRYENARQAASSRPSALLHMFCGTHKKAKAASLGRAVQKPADTMIIRMHLVRRANMPRAMKAMRDVLAEQLVIIQGGPMGGADVSYAQRVYDAFLPVRPSSDRFRRRLVQGLWNGNLRCSGRIEHMRTGRCKSRGQTLYLMQTCGLRALTKHMGHVMDRQNWTAGAGDGQGGDLGMVNGDGDAEKVIRPCDEMILKELERSGVEWGLKQQQELLEQGQRTYPLWEAADCKDVKRVRQRFGELVFNDRWQLLSSPAEVQQLQLFTLRPRISASACELVEVRHSKTPCIMHGSLRNPQDLRDLGRAPRCTLDSYTEDFMNYYSERGGADGGMARSELAGALPLTQTNSAAAERSRSENLMRGKSQHFAWGIGAMSLSGFFLFRRAWKWQRSVFRRWGDCASGGARRGRSLQSQRSRRPQHKNAWVRRAFVHMEAGGAPIDQSLGPELSARFHSLSPELREPCEDAAAVAIQEHLAGRRAFGPSARASRGGAPSGTGRRVVARGAAAPVDHGSGAMPVFDVGAFVSDNVIFQGALVDMKTQKAKVKRGAGEVRAAAARLHQQSGAESPGLGRDWSLAAGGAPASPAAGLAVQRRMVPSLQCTRTPSSILAEALRALDISSIEREANEWAKLRKHTAEAECPVLGAPTRPRRMCWEAGYCICSGPRSHAQLQVVWRVLSRTLGEKVLLAKLGDGALVLRFARAGAPAAHGPAPSSDAAPGSALAPSGHAEGAERLYHVVLHYGKPWRPTFTRMRLEPLEDRYGLNGVAPEFVGAGDGGRCMRDLTVFQVVRQCFDTAWIKQPINIRVQELVADSRRAAVCQPWRQRILDAPPLESDVWELRPPPPKPRKRMAVPGGEVSYYASGRRFTS</sequence>
<proteinExistence type="predicted"/>
<evidence type="ECO:0000313" key="3">
    <source>
        <dbReference type="Proteomes" id="UP001189429"/>
    </source>
</evidence>
<evidence type="ECO:0008006" key="4">
    <source>
        <dbReference type="Google" id="ProtNLM"/>
    </source>
</evidence>
<protein>
    <recommendedName>
        <fullName evidence="4">RNA-directed RNA polymerase</fullName>
    </recommendedName>
</protein>
<dbReference type="Proteomes" id="UP001189429">
    <property type="component" value="Unassembled WGS sequence"/>
</dbReference>
<evidence type="ECO:0000256" key="1">
    <source>
        <dbReference type="SAM" id="MobiDB-lite"/>
    </source>
</evidence>
<gene>
    <name evidence="2" type="ORF">PCOR1329_LOCUS10296</name>
</gene>
<keyword evidence="3" id="KW-1185">Reference proteome</keyword>